<evidence type="ECO:0000259" key="1">
    <source>
        <dbReference type="Pfam" id="PF12146"/>
    </source>
</evidence>
<dbReference type="PANTHER" id="PTHR11614">
    <property type="entry name" value="PHOSPHOLIPASE-RELATED"/>
    <property type="match status" value="1"/>
</dbReference>
<dbReference type="SUPFAM" id="SSF53474">
    <property type="entry name" value="alpha/beta-Hydrolases"/>
    <property type="match status" value="1"/>
</dbReference>
<dbReference type="RefSeq" id="WP_336586210.1">
    <property type="nucleotide sequence ID" value="NZ_JBBAXC010000004.1"/>
</dbReference>
<reference evidence="2 3" key="1">
    <citation type="journal article" date="2018" name="J. Microbiol.">
        <title>Bacillus spongiae sp. nov., isolated from sponge of Jeju Island.</title>
        <authorList>
            <person name="Lee G.E."/>
            <person name="Im W.T."/>
            <person name="Park J.S."/>
        </authorList>
    </citation>
    <scope>NUCLEOTIDE SEQUENCE [LARGE SCALE GENOMIC DNA]</scope>
    <source>
        <strain evidence="2 3">135PIL107-10</strain>
    </source>
</reference>
<comment type="caution">
    <text evidence="2">The sequence shown here is derived from an EMBL/GenBank/DDBJ whole genome shotgun (WGS) entry which is preliminary data.</text>
</comment>
<dbReference type="InterPro" id="IPR029058">
    <property type="entry name" value="AB_hydrolase_fold"/>
</dbReference>
<evidence type="ECO:0000313" key="2">
    <source>
        <dbReference type="EMBL" id="MEI5906781.1"/>
    </source>
</evidence>
<feature type="domain" description="Serine aminopeptidase S33" evidence="1">
    <location>
        <begin position="27"/>
        <end position="291"/>
    </location>
</feature>
<dbReference type="Proteomes" id="UP001312865">
    <property type="component" value="Unassembled WGS sequence"/>
</dbReference>
<evidence type="ECO:0000313" key="3">
    <source>
        <dbReference type="Proteomes" id="UP001312865"/>
    </source>
</evidence>
<dbReference type="InterPro" id="IPR051044">
    <property type="entry name" value="MAG_DAG_Lipase"/>
</dbReference>
<sequence length="321" mass="36956">MKETTGFLKTRDDHHIYTVAWENESTEPKAILQLAHGMAEHVMRYKEFAEYLVENGIYVVGNDHRGHGRTAEKNGTFGYFADDNGFEHIVDDLHEVNAFIRSQYHGVPIILFGHSMGSFIVRRYIQRYHDRLEGVILSGTGDFSPFMGTIGKFLATRVGKNKGWKKTSPLLDKLSFGQFNTQFSPTKTPFDWLSRDESSVQQYIEDEYCGKISTTSMFVDLIEGLRLIHKEGEVKNIPRDVPFLFISGEKDPVGRQTKGVQKVIDQMQRYSEYDIVSYFYSEGRHEMLNEVNRKDVFEDIVNWINQLLANTVTVNKSSLLK</sequence>
<dbReference type="InterPro" id="IPR022742">
    <property type="entry name" value="Hydrolase_4"/>
</dbReference>
<accession>A0ABU8HC36</accession>
<dbReference type="Gene3D" id="3.40.50.1820">
    <property type="entry name" value="alpha/beta hydrolase"/>
    <property type="match status" value="1"/>
</dbReference>
<gene>
    <name evidence="2" type="ORF">WAK64_06880</name>
</gene>
<proteinExistence type="predicted"/>
<keyword evidence="3" id="KW-1185">Reference proteome</keyword>
<protein>
    <submittedName>
        <fullName evidence="2">Lysophospholipase</fullName>
    </submittedName>
</protein>
<dbReference type="EMBL" id="JBBAXC010000004">
    <property type="protein sequence ID" value="MEI5906781.1"/>
    <property type="molecule type" value="Genomic_DNA"/>
</dbReference>
<organism evidence="2 3">
    <name type="scientific">Bacillus spongiae</name>
    <dbReference type="NCBI Taxonomy" id="2683610"/>
    <lineage>
        <taxon>Bacteria</taxon>
        <taxon>Bacillati</taxon>
        <taxon>Bacillota</taxon>
        <taxon>Bacilli</taxon>
        <taxon>Bacillales</taxon>
        <taxon>Bacillaceae</taxon>
        <taxon>Bacillus</taxon>
    </lineage>
</organism>
<name>A0ABU8HC36_9BACI</name>
<dbReference type="Pfam" id="PF12146">
    <property type="entry name" value="Hydrolase_4"/>
    <property type="match status" value="1"/>
</dbReference>